<dbReference type="InterPro" id="IPR036388">
    <property type="entry name" value="WH-like_DNA-bd_sf"/>
</dbReference>
<dbReference type="RefSeq" id="WP_262431292.1">
    <property type="nucleotide sequence ID" value="NZ_JACRTE010000002.1"/>
</dbReference>
<comment type="caution">
    <text evidence="2">The sequence shown here is derived from an EMBL/GenBank/DDBJ whole genome shotgun (WGS) entry which is preliminary data.</text>
</comment>
<dbReference type="Pfam" id="PF13730">
    <property type="entry name" value="HTH_36"/>
    <property type="match status" value="1"/>
</dbReference>
<organism evidence="2 3">
    <name type="scientific">Qingrenia yutianensis</name>
    <dbReference type="NCBI Taxonomy" id="2763676"/>
    <lineage>
        <taxon>Bacteria</taxon>
        <taxon>Bacillati</taxon>
        <taxon>Bacillota</taxon>
        <taxon>Clostridia</taxon>
        <taxon>Eubacteriales</taxon>
        <taxon>Oscillospiraceae</taxon>
        <taxon>Qingrenia</taxon>
    </lineage>
</organism>
<gene>
    <name evidence="2" type="ORF">H8706_01915</name>
</gene>
<sequence>MSEKFFKMDNDIFKFDLSAYEFVVYAYLVMKADRKTMTCYPSAAKIAADCNISISQVRKVTASLEDKGLITKEMRYRKTANDKNHQTSNLYHIEPLPTQYGGTPSVLNTHSLSDKEGK</sequence>
<dbReference type="InterPro" id="IPR036390">
    <property type="entry name" value="WH_DNA-bd_sf"/>
</dbReference>
<keyword evidence="3" id="KW-1185">Reference proteome</keyword>
<dbReference type="SUPFAM" id="SSF46785">
    <property type="entry name" value="Winged helix' DNA-binding domain"/>
    <property type="match status" value="1"/>
</dbReference>
<dbReference type="Proteomes" id="UP000647416">
    <property type="component" value="Unassembled WGS sequence"/>
</dbReference>
<feature type="region of interest" description="Disordered" evidence="1">
    <location>
        <begin position="80"/>
        <end position="118"/>
    </location>
</feature>
<name>A0A926FBH1_9FIRM</name>
<evidence type="ECO:0000256" key="1">
    <source>
        <dbReference type="SAM" id="MobiDB-lite"/>
    </source>
</evidence>
<dbReference type="EMBL" id="JACRTE010000002">
    <property type="protein sequence ID" value="MBC8595627.1"/>
    <property type="molecule type" value="Genomic_DNA"/>
</dbReference>
<protein>
    <submittedName>
        <fullName evidence="2">Helix-turn-helix domain-containing protein</fullName>
    </submittedName>
</protein>
<evidence type="ECO:0000313" key="3">
    <source>
        <dbReference type="Proteomes" id="UP000647416"/>
    </source>
</evidence>
<accession>A0A926FBH1</accession>
<proteinExistence type="predicted"/>
<dbReference type="Gene3D" id="1.10.10.10">
    <property type="entry name" value="Winged helix-like DNA-binding domain superfamily/Winged helix DNA-binding domain"/>
    <property type="match status" value="1"/>
</dbReference>
<dbReference type="AlphaFoldDB" id="A0A926FBH1"/>
<reference evidence="2" key="1">
    <citation type="submission" date="2020-08" db="EMBL/GenBank/DDBJ databases">
        <title>Genome public.</title>
        <authorList>
            <person name="Liu C."/>
            <person name="Sun Q."/>
        </authorList>
    </citation>
    <scope>NUCLEOTIDE SEQUENCE</scope>
    <source>
        <strain evidence="2">NSJ-50</strain>
    </source>
</reference>
<feature type="compositionally biased region" description="Polar residues" evidence="1">
    <location>
        <begin position="100"/>
        <end position="111"/>
    </location>
</feature>
<evidence type="ECO:0000313" key="2">
    <source>
        <dbReference type="EMBL" id="MBC8595627.1"/>
    </source>
</evidence>